<gene>
    <name evidence="1" type="ORF">C900_02085</name>
</gene>
<accession>L8JX82</accession>
<name>L8JX82_9BACT</name>
<dbReference type="STRING" id="1237149.C900_02085"/>
<dbReference type="AlphaFoldDB" id="L8JX82"/>
<protein>
    <submittedName>
        <fullName evidence="1">Uncharacterized protein</fullName>
    </submittedName>
</protein>
<evidence type="ECO:0000313" key="1">
    <source>
        <dbReference type="EMBL" id="ELR73681.1"/>
    </source>
</evidence>
<comment type="caution">
    <text evidence="1">The sequence shown here is derived from an EMBL/GenBank/DDBJ whole genome shotgun (WGS) entry which is preliminary data.</text>
</comment>
<dbReference type="EMBL" id="AMZN01000003">
    <property type="protein sequence ID" value="ELR73681.1"/>
    <property type="molecule type" value="Genomic_DNA"/>
</dbReference>
<reference evidence="1 2" key="1">
    <citation type="submission" date="2012-12" db="EMBL/GenBank/DDBJ databases">
        <title>Genome assembly of Fulvivirga imtechensis AK7.</title>
        <authorList>
            <person name="Nupur N."/>
            <person name="Khatri I."/>
            <person name="Kumar R."/>
            <person name="Subramanian S."/>
            <person name="Pinnaka A."/>
        </authorList>
    </citation>
    <scope>NUCLEOTIDE SEQUENCE [LARGE SCALE GENOMIC DNA]</scope>
    <source>
        <strain evidence="1 2">AK7</strain>
    </source>
</reference>
<evidence type="ECO:0000313" key="2">
    <source>
        <dbReference type="Proteomes" id="UP000011135"/>
    </source>
</evidence>
<dbReference type="eggNOG" id="ENOG503346G">
    <property type="taxonomic scope" value="Bacteria"/>
</dbReference>
<dbReference type="Proteomes" id="UP000011135">
    <property type="component" value="Unassembled WGS sequence"/>
</dbReference>
<proteinExistence type="predicted"/>
<sequence>MLSDYSKNHQLDHVIEVESNKDTLTLSGYNKSNDSLLLRIKVKLKRYDVLAINEWHSIFNKGHFKPLPISITTVPFKVRPELDEFRTNATSGITNVGLNLDLGRWKTERYFASGKKSTHKFYGGIWLAPSVEELDSLQTRGFLAKGTASKQLFISTALTLNYTYNNFTFTFVPVGFDIATSSVGKEWIYNRERWWGFGIGLEPKFFKSN</sequence>
<organism evidence="1 2">
    <name type="scientific">Fulvivirga imtechensis AK7</name>
    <dbReference type="NCBI Taxonomy" id="1237149"/>
    <lineage>
        <taxon>Bacteria</taxon>
        <taxon>Pseudomonadati</taxon>
        <taxon>Bacteroidota</taxon>
        <taxon>Cytophagia</taxon>
        <taxon>Cytophagales</taxon>
        <taxon>Fulvivirgaceae</taxon>
        <taxon>Fulvivirga</taxon>
    </lineage>
</organism>
<keyword evidence="2" id="KW-1185">Reference proteome</keyword>